<name>A0A2H4STK9_CORMI</name>
<feature type="domain" description="AB hydrolase-1" evidence="5">
    <location>
        <begin position="95"/>
        <end position="316"/>
    </location>
</feature>
<proteinExistence type="inferred from homology"/>
<comment type="similarity">
    <text evidence="1">Belongs to the peptidase S33 family.</text>
</comment>
<dbReference type="Pfam" id="PF08386">
    <property type="entry name" value="Abhydrolase_4"/>
    <property type="match status" value="1"/>
</dbReference>
<dbReference type="InterPro" id="IPR000073">
    <property type="entry name" value="AB_hydrolase_1"/>
</dbReference>
<feature type="signal peptide" evidence="4">
    <location>
        <begin position="1"/>
        <end position="19"/>
    </location>
</feature>
<dbReference type="AlphaFoldDB" id="A0A2H4STK9"/>
<evidence type="ECO:0000313" key="7">
    <source>
        <dbReference type="EMBL" id="ATY66437.1"/>
    </source>
</evidence>
<dbReference type="OrthoDB" id="425534at2759"/>
<dbReference type="Proteomes" id="UP000323067">
    <property type="component" value="Chromosome ii"/>
</dbReference>
<dbReference type="Pfam" id="PF00561">
    <property type="entry name" value="Abhydrolase_1"/>
    <property type="match status" value="1"/>
</dbReference>
<keyword evidence="4" id="KW-0732">Signal</keyword>
<dbReference type="VEuPathDB" id="FungiDB:A9K55_000556"/>
<feature type="compositionally biased region" description="Gly residues" evidence="3">
    <location>
        <begin position="101"/>
        <end position="114"/>
    </location>
</feature>
<evidence type="ECO:0000256" key="1">
    <source>
        <dbReference type="ARBA" id="ARBA00010088"/>
    </source>
</evidence>
<organism evidence="7 8">
    <name type="scientific">Cordyceps militaris</name>
    <name type="common">Caterpillar fungus</name>
    <name type="synonym">Clavaria militaris</name>
    <dbReference type="NCBI Taxonomy" id="73501"/>
    <lineage>
        <taxon>Eukaryota</taxon>
        <taxon>Fungi</taxon>
        <taxon>Dikarya</taxon>
        <taxon>Ascomycota</taxon>
        <taxon>Pezizomycotina</taxon>
        <taxon>Sordariomycetes</taxon>
        <taxon>Hypocreomycetidae</taxon>
        <taxon>Hypocreales</taxon>
        <taxon>Cordycipitaceae</taxon>
        <taxon>Cordyceps</taxon>
    </lineage>
</organism>
<dbReference type="SUPFAM" id="SSF53474">
    <property type="entry name" value="alpha/beta-Hydrolases"/>
    <property type="match status" value="1"/>
</dbReference>
<evidence type="ECO:0000256" key="3">
    <source>
        <dbReference type="SAM" id="MobiDB-lite"/>
    </source>
</evidence>
<gene>
    <name evidence="7" type="ORF">A9K55_000556</name>
</gene>
<evidence type="ECO:0000259" key="5">
    <source>
        <dbReference type="Pfam" id="PF00561"/>
    </source>
</evidence>
<evidence type="ECO:0000256" key="4">
    <source>
        <dbReference type="SAM" id="SignalP"/>
    </source>
</evidence>
<feature type="region of interest" description="Disordered" evidence="3">
    <location>
        <begin position="92"/>
        <end position="114"/>
    </location>
</feature>
<dbReference type="EMBL" id="CP023327">
    <property type="protein sequence ID" value="ATY66437.1"/>
    <property type="molecule type" value="Genomic_DNA"/>
</dbReference>
<dbReference type="InterPro" id="IPR029058">
    <property type="entry name" value="AB_hydrolase_fold"/>
</dbReference>
<feature type="compositionally biased region" description="Acidic residues" evidence="3">
    <location>
        <begin position="236"/>
        <end position="250"/>
    </location>
</feature>
<evidence type="ECO:0000259" key="6">
    <source>
        <dbReference type="Pfam" id="PF08386"/>
    </source>
</evidence>
<evidence type="ECO:0000313" key="8">
    <source>
        <dbReference type="Proteomes" id="UP000323067"/>
    </source>
</evidence>
<accession>A0A2H4STK9</accession>
<evidence type="ECO:0000256" key="2">
    <source>
        <dbReference type="ARBA" id="ARBA00022801"/>
    </source>
</evidence>
<dbReference type="PANTHER" id="PTHR43248">
    <property type="entry name" value="2-SUCCINYL-6-HYDROXY-2,4-CYCLOHEXADIENE-1-CARBOXYLATE SYNTHASE"/>
    <property type="match status" value="1"/>
</dbReference>
<dbReference type="InterPro" id="IPR013595">
    <property type="entry name" value="Pept_S33_TAP-like_C"/>
</dbReference>
<feature type="chain" id="PRO_5014174433" evidence="4">
    <location>
        <begin position="20"/>
        <end position="629"/>
    </location>
</feature>
<dbReference type="InterPro" id="IPR051601">
    <property type="entry name" value="Serine_prot/Carboxylest_S33"/>
</dbReference>
<dbReference type="Gene3D" id="3.40.50.1820">
    <property type="entry name" value="alpha/beta hydrolase"/>
    <property type="match status" value="1"/>
</dbReference>
<dbReference type="GO" id="GO:0016787">
    <property type="term" value="F:hydrolase activity"/>
    <property type="evidence" value="ECO:0007669"/>
    <property type="project" value="UniProtKB-KW"/>
</dbReference>
<keyword evidence="2" id="KW-0378">Hydrolase</keyword>
<reference evidence="7 8" key="1">
    <citation type="journal article" date="2017" name="BMC Genomics">
        <title>Chromosome level assembly and secondary metabolite potential of the parasitic fungus Cordyceps militaris.</title>
        <authorList>
            <person name="Kramer G.J."/>
            <person name="Nodwell J.R."/>
        </authorList>
    </citation>
    <scope>NUCLEOTIDE SEQUENCE [LARGE SCALE GENOMIC DNA]</scope>
    <source>
        <strain evidence="7 8">ATCC 34164</strain>
    </source>
</reference>
<feature type="region of interest" description="Disordered" evidence="3">
    <location>
        <begin position="233"/>
        <end position="258"/>
    </location>
</feature>
<dbReference type="PANTHER" id="PTHR43248:SF25">
    <property type="entry name" value="AB HYDROLASE-1 DOMAIN-CONTAINING PROTEIN-RELATED"/>
    <property type="match status" value="1"/>
</dbReference>
<feature type="domain" description="Peptidase S33 tripeptidyl aminopeptidase-like C-terminal" evidence="6">
    <location>
        <begin position="486"/>
        <end position="602"/>
    </location>
</feature>
<dbReference type="VEuPathDB" id="FungiDB:CCM_01840"/>
<sequence>MRYTAALVAGVAAAALAQGGRDPPHNDDAAPSFDWDKVPPSTVLSYRPCYDGYECARLTVPMDWRAADRDPRVVVLAVIRLPATVPASDRSFGGTVITNPGGPGGSGVDSMLGGGAQRLRDALDRPGRRHYEILSFDPRGVGRSWPRANCLPHNDLARDAFAYEERGVGIVDGSVPAAVPRLLGLYRSLLGRCAAESEAGAPSAEIMGYMSTPSVARDMVHIVDKIDEQLKAEGLSVEDGEEEEEEEEEDRRELRKRGHHKKDVPRLQYVGYSYGTILGNYFASLFPERVGRLILDGVVDAEDYSSGPGWVTSTIDADNITAHFYTGCHAAGASACPLVQPGDTSGAAIQARVEAFIADLADAPLPIISTPGGGVSALTAADVRIAAAITNYAPGRSFKPLAAALASLLAGNATSFVALLDTLGAFPQLREACAAGGRDSLRVPVMQLAANEASIATRCADGEDVTGRDLAWWRDFVASEGRTSSTFGSFWSKIRLPCAGFRFPRHWFFDGPFTTPPYERTRHGRPVPGKPAAPLLFLSSRLDPVTPLRSARRMAAAHPGAVVVVQESMGHCALGSANSACTKGIASEYMETGKVPSRETVCQSDFDPWNEHAEVDASSVVIDAPRFPF</sequence>
<protein>
    <submittedName>
        <fullName evidence="7">Peptidase tripeptidyl-peptidase</fullName>
    </submittedName>
</protein>